<evidence type="ECO:0000313" key="4">
    <source>
        <dbReference type="Proteomes" id="UP000076625"/>
    </source>
</evidence>
<dbReference type="STRING" id="1452487.AVW16_13270"/>
<gene>
    <name evidence="3" type="ORF">AVW16_13270</name>
</gene>
<accession>A0A165F1M6</accession>
<evidence type="ECO:0000256" key="2">
    <source>
        <dbReference type="SAM" id="SignalP"/>
    </source>
</evidence>
<name>A0A165F1M6_9NEIS</name>
<dbReference type="EMBL" id="LQQU01000032">
    <property type="protein sequence ID" value="KZE29777.1"/>
    <property type="molecule type" value="Genomic_DNA"/>
</dbReference>
<keyword evidence="4" id="KW-1185">Reference proteome</keyword>
<keyword evidence="2" id="KW-0732">Signal</keyword>
<protein>
    <submittedName>
        <fullName evidence="3">Uncharacterized protein</fullName>
    </submittedName>
</protein>
<feature type="compositionally biased region" description="Basic and acidic residues" evidence="1">
    <location>
        <begin position="47"/>
        <end position="57"/>
    </location>
</feature>
<organism evidence="3 4">
    <name type="scientific">Crenobacter luteus</name>
    <dbReference type="NCBI Taxonomy" id="1452487"/>
    <lineage>
        <taxon>Bacteria</taxon>
        <taxon>Pseudomonadati</taxon>
        <taxon>Pseudomonadota</taxon>
        <taxon>Betaproteobacteria</taxon>
        <taxon>Neisseriales</taxon>
        <taxon>Neisseriaceae</taxon>
        <taxon>Crenobacter</taxon>
    </lineage>
</organism>
<reference evidence="4" key="1">
    <citation type="submission" date="2016-01" db="EMBL/GenBank/DDBJ databases">
        <title>Draft genome of Chromobacterium sp. F49.</title>
        <authorList>
            <person name="Hong K.W."/>
        </authorList>
    </citation>
    <scope>NUCLEOTIDE SEQUENCE [LARGE SCALE GENOMIC DNA]</scope>
    <source>
        <strain evidence="4">CN10</strain>
    </source>
</reference>
<evidence type="ECO:0000313" key="3">
    <source>
        <dbReference type="EMBL" id="KZE29777.1"/>
    </source>
</evidence>
<feature type="region of interest" description="Disordered" evidence="1">
    <location>
        <begin position="40"/>
        <end position="64"/>
    </location>
</feature>
<proteinExistence type="predicted"/>
<dbReference type="RefSeq" id="WP_066613557.1">
    <property type="nucleotide sequence ID" value="NZ_LQQU01000032.1"/>
</dbReference>
<feature type="signal peptide" evidence="2">
    <location>
        <begin position="1"/>
        <end position="21"/>
    </location>
</feature>
<comment type="caution">
    <text evidence="3">The sequence shown here is derived from an EMBL/GenBank/DDBJ whole genome shotgun (WGS) entry which is preliminary data.</text>
</comment>
<feature type="chain" id="PRO_5007857555" evidence="2">
    <location>
        <begin position="22"/>
        <end position="64"/>
    </location>
</feature>
<evidence type="ECO:0000256" key="1">
    <source>
        <dbReference type="SAM" id="MobiDB-lite"/>
    </source>
</evidence>
<dbReference type="AlphaFoldDB" id="A0A165F1M6"/>
<dbReference type="Proteomes" id="UP000076625">
    <property type="component" value="Unassembled WGS sequence"/>
</dbReference>
<sequence>MRGTIFLILAALVAGQGGVAAGPPEVPVRVVKRPVSIHRTHAGRAPEQYKGKDEVVKKAASASR</sequence>